<proteinExistence type="predicted"/>
<evidence type="ECO:0000313" key="2">
    <source>
        <dbReference type="Proteomes" id="UP001189429"/>
    </source>
</evidence>
<gene>
    <name evidence="1" type="ORF">PCOR1329_LOCUS44776</name>
</gene>
<comment type="caution">
    <text evidence="1">The sequence shown here is derived from an EMBL/GenBank/DDBJ whole genome shotgun (WGS) entry which is preliminary data.</text>
</comment>
<protein>
    <recommendedName>
        <fullName evidence="3">Subtilisin</fullName>
    </recommendedName>
</protein>
<keyword evidence="2" id="KW-1185">Reference proteome</keyword>
<dbReference type="EMBL" id="CAUYUJ010015382">
    <property type="protein sequence ID" value="CAK0853215.1"/>
    <property type="molecule type" value="Genomic_DNA"/>
</dbReference>
<organism evidence="1 2">
    <name type="scientific">Prorocentrum cordatum</name>
    <dbReference type="NCBI Taxonomy" id="2364126"/>
    <lineage>
        <taxon>Eukaryota</taxon>
        <taxon>Sar</taxon>
        <taxon>Alveolata</taxon>
        <taxon>Dinophyceae</taxon>
        <taxon>Prorocentrales</taxon>
        <taxon>Prorocentraceae</taxon>
        <taxon>Prorocentrum</taxon>
    </lineage>
</organism>
<sequence length="154" mass="15902">MWAKAHAETVSFVSGLAAGWHLAEREPRLPPGMRCTCGAVVFSAPPVASEVPLATWQTECALAPPPRPALLERRSGSQVGSVAAAAAASDDLLLGALGIVGYDGERESAAATGTTAAPLWTMPRLRLACPRRCFCTSVAAWARPSATTTATTTA</sequence>
<evidence type="ECO:0008006" key="3">
    <source>
        <dbReference type="Google" id="ProtNLM"/>
    </source>
</evidence>
<reference evidence="1" key="1">
    <citation type="submission" date="2023-10" db="EMBL/GenBank/DDBJ databases">
        <authorList>
            <person name="Chen Y."/>
            <person name="Shah S."/>
            <person name="Dougan E. K."/>
            <person name="Thang M."/>
            <person name="Chan C."/>
        </authorList>
    </citation>
    <scope>NUCLEOTIDE SEQUENCE [LARGE SCALE GENOMIC DNA]</scope>
</reference>
<name>A0ABN9U6F1_9DINO</name>
<accession>A0ABN9U6F1</accession>
<dbReference type="Proteomes" id="UP001189429">
    <property type="component" value="Unassembled WGS sequence"/>
</dbReference>
<evidence type="ECO:0000313" key="1">
    <source>
        <dbReference type="EMBL" id="CAK0853215.1"/>
    </source>
</evidence>